<dbReference type="RefSeq" id="XP_034010031.1">
    <property type="nucleotide sequence ID" value="XM_034158106.1"/>
</dbReference>
<reference evidence="9 10" key="1">
    <citation type="submission" date="2019-07" db="EMBL/GenBank/DDBJ databases">
        <title>Genome assembly of two rare yeast pathogens: Diutina rugosa and Trichomonascus ciferrii.</title>
        <authorList>
            <person name="Mixao V."/>
            <person name="Saus E."/>
            <person name="Hansen A."/>
            <person name="Lass-Flor C."/>
            <person name="Gabaldon T."/>
        </authorList>
    </citation>
    <scope>NUCLEOTIDE SEQUENCE [LARGE SCALE GENOMIC DNA]</scope>
    <source>
        <strain evidence="9 10">CBS 613</strain>
    </source>
</reference>
<comment type="similarity">
    <text evidence="7 8">Belongs to the SFT2 family.</text>
</comment>
<keyword evidence="2 8" id="KW-0813">Transport</keyword>
<evidence type="ECO:0000313" key="10">
    <source>
        <dbReference type="Proteomes" id="UP000449547"/>
    </source>
</evidence>
<proteinExistence type="inferred from homology"/>
<dbReference type="GO" id="GO:0016192">
    <property type="term" value="P:vesicle-mediated transport"/>
    <property type="evidence" value="ECO:0007669"/>
    <property type="project" value="InterPro"/>
</dbReference>
<keyword evidence="6 8" id="KW-0472">Membrane</keyword>
<evidence type="ECO:0000256" key="8">
    <source>
        <dbReference type="RuleBase" id="RU363111"/>
    </source>
</evidence>
<feature type="transmembrane region" description="Helical" evidence="8">
    <location>
        <begin position="139"/>
        <end position="157"/>
    </location>
</feature>
<evidence type="ECO:0000313" key="9">
    <source>
        <dbReference type="EMBL" id="KAA8897556.1"/>
    </source>
</evidence>
<dbReference type="Proteomes" id="UP000449547">
    <property type="component" value="Unassembled WGS sequence"/>
</dbReference>
<dbReference type="Pfam" id="PF04178">
    <property type="entry name" value="Got1"/>
    <property type="match status" value="1"/>
</dbReference>
<evidence type="ECO:0000256" key="6">
    <source>
        <dbReference type="ARBA" id="ARBA00023136"/>
    </source>
</evidence>
<keyword evidence="5 8" id="KW-1133">Transmembrane helix</keyword>
<sequence>MSAETNFRQSFANWSQRSSAAATNTTSGPQPVLAEWTDYVRSGVGNLYTQLPSYSGQTQPEEPGWFQLGRVDRLIGFGACLAASTLCFVLCVFMFPVLALRPTKFAMLWTMGSLLFIVSFGVLSGPVAYTKHLLSASRIPFTAIYFGSVVMTVWSALVLKSTVLVIISSAIELVAVVYYVVSYFPFGAQAITFFSSYIMGYVGGFFGAVF</sequence>
<gene>
    <name evidence="9" type="ORF">DIURU_005155</name>
</gene>
<dbReference type="GO" id="GO:0000139">
    <property type="term" value="C:Golgi membrane"/>
    <property type="evidence" value="ECO:0007669"/>
    <property type="project" value="UniProtKB-SubCell"/>
</dbReference>
<feature type="transmembrane region" description="Helical" evidence="8">
    <location>
        <begin position="74"/>
        <end position="100"/>
    </location>
</feature>
<evidence type="ECO:0000256" key="1">
    <source>
        <dbReference type="ARBA" id="ARBA00004141"/>
    </source>
</evidence>
<dbReference type="AlphaFoldDB" id="A0A642UEG5"/>
<dbReference type="OMA" id="GLMFFTR"/>
<accession>A0A642UEG5</accession>
<keyword evidence="10" id="KW-1185">Reference proteome</keyword>
<dbReference type="VEuPathDB" id="FungiDB:DIURU_005155"/>
<dbReference type="InterPro" id="IPR007305">
    <property type="entry name" value="Vesicle_transpt_Got1/SFT2"/>
</dbReference>
<dbReference type="EMBL" id="SWFT01000155">
    <property type="protein sequence ID" value="KAA8897556.1"/>
    <property type="molecule type" value="Genomic_DNA"/>
</dbReference>
<keyword evidence="8" id="KW-0333">Golgi apparatus</keyword>
<dbReference type="InterPro" id="IPR011691">
    <property type="entry name" value="Vesicle_transpt_SFT2"/>
</dbReference>
<evidence type="ECO:0000256" key="3">
    <source>
        <dbReference type="ARBA" id="ARBA00022692"/>
    </source>
</evidence>
<feature type="transmembrane region" description="Helical" evidence="8">
    <location>
        <begin position="188"/>
        <end position="209"/>
    </location>
</feature>
<comment type="caution">
    <text evidence="9">The sequence shown here is derived from an EMBL/GenBank/DDBJ whole genome shotgun (WGS) entry which is preliminary data.</text>
</comment>
<protein>
    <recommendedName>
        <fullName evidence="8">Protein transport protein SFT2</fullName>
    </recommendedName>
</protein>
<keyword evidence="3 8" id="KW-0812">Transmembrane</keyword>
<keyword evidence="4 8" id="KW-0653">Protein transport</keyword>
<dbReference type="GO" id="GO:0015031">
    <property type="term" value="P:protein transport"/>
    <property type="evidence" value="ECO:0007669"/>
    <property type="project" value="UniProtKB-KW"/>
</dbReference>
<comment type="subcellular location">
    <subcellularLocation>
        <location evidence="8">Golgi apparatus membrane</location>
        <topology evidence="8">Multi-pass membrane protein</topology>
    </subcellularLocation>
    <subcellularLocation>
        <location evidence="1">Membrane</location>
        <topology evidence="1">Multi-pass membrane protein</topology>
    </subcellularLocation>
</comment>
<dbReference type="GeneID" id="54783806"/>
<comment type="caution">
    <text evidence="8">Lacks conserved residue(s) required for the propagation of feature annotation.</text>
</comment>
<evidence type="ECO:0000256" key="4">
    <source>
        <dbReference type="ARBA" id="ARBA00022927"/>
    </source>
</evidence>
<name>A0A642UEG5_DIURU</name>
<dbReference type="PANTHER" id="PTHR23137:SF36">
    <property type="entry name" value="VESICLE TRANSPORT PROTEIN SFT2C"/>
    <property type="match status" value="1"/>
</dbReference>
<feature type="transmembrane region" description="Helical" evidence="8">
    <location>
        <begin position="106"/>
        <end position="127"/>
    </location>
</feature>
<evidence type="ECO:0000256" key="5">
    <source>
        <dbReference type="ARBA" id="ARBA00022989"/>
    </source>
</evidence>
<comment type="function">
    <text evidence="8">Nonessential protein required for the fusion of transport vesicles derived from the endocytic pathway with the Golgi complex.</text>
</comment>
<feature type="transmembrane region" description="Helical" evidence="8">
    <location>
        <begin position="163"/>
        <end position="181"/>
    </location>
</feature>
<dbReference type="PANTHER" id="PTHR23137">
    <property type="entry name" value="VESICLE TRANSPORT PROTEIN-RELATED"/>
    <property type="match status" value="1"/>
</dbReference>
<dbReference type="OrthoDB" id="660759at2759"/>
<organism evidence="9 10">
    <name type="scientific">Diutina rugosa</name>
    <name type="common">Yeast</name>
    <name type="synonym">Candida rugosa</name>
    <dbReference type="NCBI Taxonomy" id="5481"/>
    <lineage>
        <taxon>Eukaryota</taxon>
        <taxon>Fungi</taxon>
        <taxon>Dikarya</taxon>
        <taxon>Ascomycota</taxon>
        <taxon>Saccharomycotina</taxon>
        <taxon>Pichiomycetes</taxon>
        <taxon>Debaryomycetaceae</taxon>
        <taxon>Diutina</taxon>
    </lineage>
</organism>
<evidence type="ECO:0000256" key="2">
    <source>
        <dbReference type="ARBA" id="ARBA00022448"/>
    </source>
</evidence>
<evidence type="ECO:0000256" key="7">
    <source>
        <dbReference type="ARBA" id="ARBA00025800"/>
    </source>
</evidence>